<sequence>MKENIRVFVAKQVTHFPLEYYLSTPLEETAKELSVHPWQKHFENVKNVSR</sequence>
<protein>
    <submittedName>
        <fullName evidence="1">Uncharacterized protein</fullName>
    </submittedName>
</protein>
<dbReference type="Proteomes" id="UP001148482">
    <property type="component" value="Unassembled WGS sequence"/>
</dbReference>
<name>A0A9X3I0L8_9FLAO</name>
<evidence type="ECO:0000313" key="1">
    <source>
        <dbReference type="EMBL" id="MCX2838145.1"/>
    </source>
</evidence>
<dbReference type="RefSeq" id="WP_266069404.1">
    <property type="nucleotide sequence ID" value="NZ_JAPJDA010000011.1"/>
</dbReference>
<evidence type="ECO:0000313" key="2">
    <source>
        <dbReference type="Proteomes" id="UP001148482"/>
    </source>
</evidence>
<reference evidence="1" key="1">
    <citation type="submission" date="2022-11" db="EMBL/GenBank/DDBJ databases">
        <title>Salinimicrobium profundisediminis sp. nov., isolated from deep-sea sediment of the Mariana Trench.</title>
        <authorList>
            <person name="Fu H."/>
        </authorList>
    </citation>
    <scope>NUCLEOTIDE SEQUENCE</scope>
    <source>
        <strain evidence="1">MT39</strain>
    </source>
</reference>
<dbReference type="EMBL" id="JAPJDA010000011">
    <property type="protein sequence ID" value="MCX2838145.1"/>
    <property type="molecule type" value="Genomic_DNA"/>
</dbReference>
<gene>
    <name evidence="1" type="ORF">OQ279_08250</name>
</gene>
<dbReference type="AlphaFoldDB" id="A0A9X3I0L8"/>
<proteinExistence type="predicted"/>
<accession>A0A9X3I0L8</accession>
<keyword evidence="2" id="KW-1185">Reference proteome</keyword>
<organism evidence="1 2">
    <name type="scientific">Salinimicrobium profundisediminis</name>
    <dbReference type="NCBI Taxonomy" id="2994553"/>
    <lineage>
        <taxon>Bacteria</taxon>
        <taxon>Pseudomonadati</taxon>
        <taxon>Bacteroidota</taxon>
        <taxon>Flavobacteriia</taxon>
        <taxon>Flavobacteriales</taxon>
        <taxon>Flavobacteriaceae</taxon>
        <taxon>Salinimicrobium</taxon>
    </lineage>
</organism>
<comment type="caution">
    <text evidence="1">The sequence shown here is derived from an EMBL/GenBank/DDBJ whole genome shotgun (WGS) entry which is preliminary data.</text>
</comment>